<keyword evidence="2" id="KW-0676">Redox-active center</keyword>
<dbReference type="InterPro" id="IPR013766">
    <property type="entry name" value="Thioredoxin_domain"/>
</dbReference>
<dbReference type="EMBL" id="RQGD01000020">
    <property type="protein sequence ID" value="TGL61244.1"/>
    <property type="molecule type" value="Genomic_DNA"/>
</dbReference>
<evidence type="ECO:0000259" key="5">
    <source>
        <dbReference type="PROSITE" id="PS51352"/>
    </source>
</evidence>
<evidence type="ECO:0000313" key="6">
    <source>
        <dbReference type="EMBL" id="TGL61244.1"/>
    </source>
</evidence>
<accession>A0A4R9K7F3</accession>
<dbReference type="PANTHER" id="PTHR15337">
    <property type="entry name" value="ANTERIOR GRADIENT PROTEIN-RELATED"/>
    <property type="match status" value="1"/>
</dbReference>
<protein>
    <submittedName>
        <fullName evidence="6">DUF255 domain-containing protein</fullName>
    </submittedName>
</protein>
<dbReference type="Proteomes" id="UP000297693">
    <property type="component" value="Unassembled WGS sequence"/>
</dbReference>
<proteinExistence type="predicted"/>
<dbReference type="InterPro" id="IPR051099">
    <property type="entry name" value="AGR/TXD"/>
</dbReference>
<dbReference type="OrthoDB" id="9811036at2"/>
<dbReference type="GO" id="GO:0006950">
    <property type="term" value="P:response to stress"/>
    <property type="evidence" value="ECO:0007669"/>
    <property type="project" value="UniProtKB-ARBA"/>
</dbReference>
<dbReference type="InterPro" id="IPR011990">
    <property type="entry name" value="TPR-like_helical_dom_sf"/>
</dbReference>
<sequence>MIRPIASFAILFCLYSTCLFSETLWETSIQKGMERSKAEKKPILIDLYADWCTYCKVLEKEIFPDKDVAKVLEGFVTVRLDGEEFPNLRQKYAIEGYPTILFIDGHSNFLDKITGLATKQMILQMAKKVLAEPDIEASMQSLLKRKPNSPFAHFRLGTFYFHAQKYDLAKSHLQNAIQYAPSDEISLKEDALFNLGILYVQTEDWTKATELWKNFVSVYPKSRNANASEMYYGISLREVGEKKLALMVLEKLRARLTDDDDIEAVEQTLAEIRKGY</sequence>
<evidence type="ECO:0000256" key="4">
    <source>
        <dbReference type="SAM" id="SignalP"/>
    </source>
</evidence>
<gene>
    <name evidence="6" type="ORF">EHQ58_05555</name>
</gene>
<feature type="repeat" description="TPR" evidence="3">
    <location>
        <begin position="150"/>
        <end position="183"/>
    </location>
</feature>
<dbReference type="Gene3D" id="3.40.30.10">
    <property type="entry name" value="Glutaredoxin"/>
    <property type="match status" value="1"/>
</dbReference>
<evidence type="ECO:0000256" key="2">
    <source>
        <dbReference type="ARBA" id="ARBA00023284"/>
    </source>
</evidence>
<dbReference type="Pfam" id="PF13174">
    <property type="entry name" value="TPR_6"/>
    <property type="match status" value="2"/>
</dbReference>
<dbReference type="InterPro" id="IPR036249">
    <property type="entry name" value="Thioredoxin-like_sf"/>
</dbReference>
<feature type="chain" id="PRO_5020181466" evidence="4">
    <location>
        <begin position="22"/>
        <end position="276"/>
    </location>
</feature>
<dbReference type="SUPFAM" id="SSF48452">
    <property type="entry name" value="TPR-like"/>
    <property type="match status" value="1"/>
</dbReference>
<dbReference type="InterPro" id="IPR017937">
    <property type="entry name" value="Thioredoxin_CS"/>
</dbReference>
<dbReference type="PROSITE" id="PS00194">
    <property type="entry name" value="THIOREDOXIN_1"/>
    <property type="match status" value="1"/>
</dbReference>
<evidence type="ECO:0000256" key="3">
    <source>
        <dbReference type="PROSITE-ProRule" id="PRU00339"/>
    </source>
</evidence>
<comment type="caution">
    <text evidence="6">The sequence shown here is derived from an EMBL/GenBank/DDBJ whole genome shotgun (WGS) entry which is preliminary data.</text>
</comment>
<dbReference type="PROSITE" id="PS50005">
    <property type="entry name" value="TPR"/>
    <property type="match status" value="2"/>
</dbReference>
<dbReference type="InterPro" id="IPR019734">
    <property type="entry name" value="TPR_rpt"/>
</dbReference>
<feature type="repeat" description="TPR" evidence="3">
    <location>
        <begin position="189"/>
        <end position="222"/>
    </location>
</feature>
<evidence type="ECO:0000313" key="7">
    <source>
        <dbReference type="Proteomes" id="UP000297693"/>
    </source>
</evidence>
<feature type="domain" description="Thioredoxin" evidence="5">
    <location>
        <begin position="13"/>
        <end position="131"/>
    </location>
</feature>
<keyword evidence="3" id="KW-0802">TPR repeat</keyword>
<dbReference type="RefSeq" id="WP_135622885.1">
    <property type="nucleotide sequence ID" value="NZ_RQGD01000020.1"/>
</dbReference>
<feature type="signal peptide" evidence="4">
    <location>
        <begin position="1"/>
        <end position="21"/>
    </location>
</feature>
<dbReference type="AlphaFoldDB" id="A0A4R9K7F3"/>
<dbReference type="SUPFAM" id="SSF52833">
    <property type="entry name" value="Thioredoxin-like"/>
    <property type="match status" value="1"/>
</dbReference>
<dbReference type="PANTHER" id="PTHR15337:SF11">
    <property type="entry name" value="THIOREDOXIN DOMAIN-CONTAINING PROTEIN"/>
    <property type="match status" value="1"/>
</dbReference>
<keyword evidence="1 4" id="KW-0732">Signal</keyword>
<dbReference type="Pfam" id="PF13899">
    <property type="entry name" value="Thioredoxin_7"/>
    <property type="match status" value="1"/>
</dbReference>
<name>A0A4R9K7F3_9LEPT</name>
<organism evidence="6 7">
    <name type="scientific">Leptospira ognonensis</name>
    <dbReference type="NCBI Taxonomy" id="2484945"/>
    <lineage>
        <taxon>Bacteria</taxon>
        <taxon>Pseudomonadati</taxon>
        <taxon>Spirochaetota</taxon>
        <taxon>Spirochaetia</taxon>
        <taxon>Leptospirales</taxon>
        <taxon>Leptospiraceae</taxon>
        <taxon>Leptospira</taxon>
    </lineage>
</organism>
<dbReference type="PROSITE" id="PS51352">
    <property type="entry name" value="THIOREDOXIN_2"/>
    <property type="match status" value="1"/>
</dbReference>
<dbReference type="Gene3D" id="1.25.40.10">
    <property type="entry name" value="Tetratricopeptide repeat domain"/>
    <property type="match status" value="2"/>
</dbReference>
<dbReference type="SMART" id="SM00028">
    <property type="entry name" value="TPR"/>
    <property type="match status" value="2"/>
</dbReference>
<reference evidence="6" key="1">
    <citation type="journal article" date="2019" name="PLoS Negl. Trop. Dis.">
        <title>Revisiting the worldwide diversity of Leptospira species in the environment.</title>
        <authorList>
            <person name="Vincent A.T."/>
            <person name="Schiettekatte O."/>
            <person name="Bourhy P."/>
            <person name="Veyrier F.J."/>
            <person name="Picardeau M."/>
        </authorList>
    </citation>
    <scope>NUCLEOTIDE SEQUENCE [LARGE SCALE GENOMIC DNA]</scope>
    <source>
        <strain evidence="6">201702476</strain>
    </source>
</reference>
<keyword evidence="7" id="KW-1185">Reference proteome</keyword>
<evidence type="ECO:0000256" key="1">
    <source>
        <dbReference type="ARBA" id="ARBA00022729"/>
    </source>
</evidence>